<organism evidence="3 4">
    <name type="scientific">Gottfriedia endophytica</name>
    <dbReference type="NCBI Taxonomy" id="2820819"/>
    <lineage>
        <taxon>Bacteria</taxon>
        <taxon>Bacillati</taxon>
        <taxon>Bacillota</taxon>
        <taxon>Bacilli</taxon>
        <taxon>Bacillales</taxon>
        <taxon>Bacillaceae</taxon>
        <taxon>Gottfriedia</taxon>
    </lineage>
</organism>
<protein>
    <submittedName>
        <fullName evidence="3">M15 family metallopeptidase</fullName>
    </submittedName>
</protein>
<evidence type="ECO:0000313" key="4">
    <source>
        <dbReference type="Proteomes" id="UP000682134"/>
    </source>
</evidence>
<dbReference type="EMBL" id="JAGIYQ010000002">
    <property type="protein sequence ID" value="MBP0724507.1"/>
    <property type="molecule type" value="Genomic_DNA"/>
</dbReference>
<dbReference type="PANTHER" id="PTHR34385">
    <property type="entry name" value="D-ALANYL-D-ALANINE CARBOXYPEPTIDASE"/>
    <property type="match status" value="1"/>
</dbReference>
<dbReference type="InterPro" id="IPR003709">
    <property type="entry name" value="VanY-like_core_dom"/>
</dbReference>
<dbReference type="CDD" id="cd14852">
    <property type="entry name" value="LD-carboxypeptidase"/>
    <property type="match status" value="1"/>
</dbReference>
<accession>A0A940NPD5</accession>
<comment type="caution">
    <text evidence="3">The sequence shown here is derived from an EMBL/GenBank/DDBJ whole genome shotgun (WGS) entry which is preliminary data.</text>
</comment>
<dbReference type="SUPFAM" id="SSF55166">
    <property type="entry name" value="Hedgehog/DD-peptidase"/>
    <property type="match status" value="1"/>
</dbReference>
<evidence type="ECO:0000259" key="2">
    <source>
        <dbReference type="Pfam" id="PF02557"/>
    </source>
</evidence>
<sequence length="256" mass="28727">MLFVDKSSNHSNQDSKKGSLKSKLETIFNSSEAKAKTGEKIHQNQNNDIVFPSDKDTAKKVGNDLYEVTNPDSILVHVDKTRKLPDGYTPNDLVYPNVPLNGGVKDKTKMRKEAALALEDLFSSASKDGIQLTAVSAFRSFDRQVQLHNSYIKSLGSDWTNKFSAIPGTSEHQTGLAIDVSSVAYGNQLEQGFGDTKEGKWLAENAHRFGYIIRYPKDKVNITGYDYEPWHIRYVGEKNATYLYTHNLALEEVMEK</sequence>
<evidence type="ECO:0000256" key="1">
    <source>
        <dbReference type="SAM" id="MobiDB-lite"/>
    </source>
</evidence>
<reference evidence="3" key="1">
    <citation type="submission" date="2021-04" db="EMBL/GenBank/DDBJ databases">
        <title>Genome seq and assembly of Bacillus sp.</title>
        <authorList>
            <person name="Chhetri G."/>
        </authorList>
    </citation>
    <scope>NUCLEOTIDE SEQUENCE</scope>
    <source>
        <strain evidence="3">RG28</strain>
    </source>
</reference>
<dbReference type="Proteomes" id="UP000682134">
    <property type="component" value="Unassembled WGS sequence"/>
</dbReference>
<name>A0A940NPD5_9BACI</name>
<proteinExistence type="predicted"/>
<dbReference type="InterPro" id="IPR009045">
    <property type="entry name" value="Zn_M74/Hedgehog-like"/>
</dbReference>
<feature type="domain" description="D-alanyl-D-alanine carboxypeptidase-like core" evidence="2">
    <location>
        <begin position="108"/>
        <end position="236"/>
    </location>
</feature>
<dbReference type="Gene3D" id="3.30.1380.10">
    <property type="match status" value="1"/>
</dbReference>
<dbReference type="GO" id="GO:0006508">
    <property type="term" value="P:proteolysis"/>
    <property type="evidence" value="ECO:0007669"/>
    <property type="project" value="InterPro"/>
</dbReference>
<keyword evidence="4" id="KW-1185">Reference proteome</keyword>
<dbReference type="InterPro" id="IPR058193">
    <property type="entry name" value="VanY/YodJ_core_dom"/>
</dbReference>
<dbReference type="PANTHER" id="PTHR34385:SF1">
    <property type="entry name" value="PEPTIDOGLYCAN L-ALANYL-D-GLUTAMATE ENDOPEPTIDASE CWLK"/>
    <property type="match status" value="1"/>
</dbReference>
<dbReference type="InterPro" id="IPR052179">
    <property type="entry name" value="DD-CPase-like"/>
</dbReference>
<dbReference type="GO" id="GO:0008233">
    <property type="term" value="F:peptidase activity"/>
    <property type="evidence" value="ECO:0007669"/>
    <property type="project" value="InterPro"/>
</dbReference>
<gene>
    <name evidence="3" type="ORF">J5Y03_04800</name>
</gene>
<dbReference type="AlphaFoldDB" id="A0A940NPD5"/>
<feature type="region of interest" description="Disordered" evidence="1">
    <location>
        <begin position="1"/>
        <end position="20"/>
    </location>
</feature>
<evidence type="ECO:0000313" key="3">
    <source>
        <dbReference type="EMBL" id="MBP0724507.1"/>
    </source>
</evidence>
<dbReference type="Pfam" id="PF02557">
    <property type="entry name" value="VanY"/>
    <property type="match status" value="1"/>
</dbReference>